<dbReference type="RefSeq" id="WP_046767297.1">
    <property type="nucleotide sequence ID" value="NZ_KQ061221.1"/>
</dbReference>
<protein>
    <submittedName>
        <fullName evidence="2">Glyoxalase superfamily enzyme, possibly 3-demethylubiquinone-9 3-methyltransferase</fullName>
    </submittedName>
</protein>
<dbReference type="SUPFAM" id="SSF54593">
    <property type="entry name" value="Glyoxalase/Bleomycin resistance protein/Dihydroxybiphenyl dioxygenase"/>
    <property type="match status" value="1"/>
</dbReference>
<dbReference type="GO" id="GO:0008168">
    <property type="term" value="F:methyltransferase activity"/>
    <property type="evidence" value="ECO:0007669"/>
    <property type="project" value="UniProtKB-KW"/>
</dbReference>
<feature type="domain" description="PhnB-like" evidence="1">
    <location>
        <begin position="3"/>
        <end position="118"/>
    </location>
</feature>
<proteinExistence type="predicted"/>
<sequence length="163" mass="17743">MNQKITPYLWFDDNAEEALTLYTSVFDDARITSLSRYGEGGPFPAGTLQSATFELAGQEFMALNGGPHDPFNDAISLFVACETQDEIDRYWDALLADGGTATQCGWLKDRFGVSWQVTPVQLLRYLSDPDPEKAGRTAAAMLKMVKLDLAALTAAYEGTASGS</sequence>
<dbReference type="EMBL" id="LT629791">
    <property type="protein sequence ID" value="SDU59597.1"/>
    <property type="molecule type" value="Genomic_DNA"/>
</dbReference>
<dbReference type="Proteomes" id="UP000182977">
    <property type="component" value="Chromosome I"/>
</dbReference>
<evidence type="ECO:0000313" key="3">
    <source>
        <dbReference type="Proteomes" id="UP000182977"/>
    </source>
</evidence>
<accession>A0A1H2JT70</accession>
<keyword evidence="3" id="KW-1185">Reference proteome</keyword>
<dbReference type="GO" id="GO:0032259">
    <property type="term" value="P:methylation"/>
    <property type="evidence" value="ECO:0007669"/>
    <property type="project" value="UniProtKB-KW"/>
</dbReference>
<dbReference type="PANTHER" id="PTHR33990">
    <property type="entry name" value="PROTEIN YJDN-RELATED"/>
    <property type="match status" value="1"/>
</dbReference>
<dbReference type="STRING" id="419479.SAMN04488563_3048"/>
<reference evidence="3" key="1">
    <citation type="submission" date="2016-10" db="EMBL/GenBank/DDBJ databases">
        <authorList>
            <person name="Varghese N."/>
            <person name="Submissions S."/>
        </authorList>
    </citation>
    <scope>NUCLEOTIDE SEQUENCE [LARGE SCALE GENOMIC DNA]</scope>
    <source>
        <strain evidence="3">DSM 45079</strain>
    </source>
</reference>
<dbReference type="InterPro" id="IPR029068">
    <property type="entry name" value="Glyas_Bleomycin-R_OHBP_Dase"/>
</dbReference>
<evidence type="ECO:0000259" key="1">
    <source>
        <dbReference type="Pfam" id="PF06983"/>
    </source>
</evidence>
<keyword evidence="2" id="KW-0808">Transferase</keyword>
<dbReference type="InterPro" id="IPR009725">
    <property type="entry name" value="3_dmu_93_MTrfase"/>
</dbReference>
<dbReference type="OrthoDB" id="9806473at2"/>
<keyword evidence="2" id="KW-0830">Ubiquinone</keyword>
<organism evidence="2 3">
    <name type="scientific">Jiangella alkaliphila</name>
    <dbReference type="NCBI Taxonomy" id="419479"/>
    <lineage>
        <taxon>Bacteria</taxon>
        <taxon>Bacillati</taxon>
        <taxon>Actinomycetota</taxon>
        <taxon>Actinomycetes</taxon>
        <taxon>Jiangellales</taxon>
        <taxon>Jiangellaceae</taxon>
        <taxon>Jiangella</taxon>
    </lineage>
</organism>
<dbReference type="InterPro" id="IPR028973">
    <property type="entry name" value="PhnB-like"/>
</dbReference>
<dbReference type="Pfam" id="PF06983">
    <property type="entry name" value="3-dmu-9_3-mt"/>
    <property type="match status" value="1"/>
</dbReference>
<dbReference type="CDD" id="cd06588">
    <property type="entry name" value="PhnB_like"/>
    <property type="match status" value="1"/>
</dbReference>
<evidence type="ECO:0000313" key="2">
    <source>
        <dbReference type="EMBL" id="SDU59597.1"/>
    </source>
</evidence>
<keyword evidence="2" id="KW-0489">Methyltransferase</keyword>
<name>A0A1H2JT70_9ACTN</name>
<dbReference type="PIRSF" id="PIRSF021700">
    <property type="entry name" value="3_dmu_93_MTrfase"/>
    <property type="match status" value="1"/>
</dbReference>
<dbReference type="Gene3D" id="3.10.180.10">
    <property type="entry name" value="2,3-Dihydroxybiphenyl 1,2-Dioxygenase, domain 1"/>
    <property type="match status" value="1"/>
</dbReference>
<gene>
    <name evidence="2" type="ORF">SAMN04488563_3048</name>
</gene>
<dbReference type="AlphaFoldDB" id="A0A1H2JT70"/>